<accession>A0A6B1D5X0</accession>
<keyword evidence="2 9" id="KW-0378">Hydrolase</keyword>
<organism evidence="11">
    <name type="scientific">Caldilineaceae bacterium SB0661_bin_32</name>
    <dbReference type="NCBI Taxonomy" id="2605255"/>
    <lineage>
        <taxon>Bacteria</taxon>
        <taxon>Bacillati</taxon>
        <taxon>Chloroflexota</taxon>
        <taxon>Caldilineae</taxon>
        <taxon>Caldilineales</taxon>
        <taxon>Caldilineaceae</taxon>
    </lineage>
</organism>
<evidence type="ECO:0000256" key="8">
    <source>
        <dbReference type="ARBA" id="ARBA00048988"/>
    </source>
</evidence>
<evidence type="ECO:0000256" key="7">
    <source>
        <dbReference type="ARBA" id="ARBA00034808"/>
    </source>
</evidence>
<dbReference type="EC" id="5.6.2.4" evidence="7"/>
<evidence type="ECO:0000256" key="3">
    <source>
        <dbReference type="ARBA" id="ARBA00022806"/>
    </source>
</evidence>
<dbReference type="InterPro" id="IPR027417">
    <property type="entry name" value="P-loop_NTPase"/>
</dbReference>
<dbReference type="EMBL" id="VXMH01000051">
    <property type="protein sequence ID" value="MYC95311.1"/>
    <property type="molecule type" value="Genomic_DNA"/>
</dbReference>
<gene>
    <name evidence="11" type="ORF">F4X14_10090</name>
</gene>
<keyword evidence="3 9" id="KW-0347">Helicase</keyword>
<reference evidence="11" key="1">
    <citation type="submission" date="2019-09" db="EMBL/GenBank/DDBJ databases">
        <title>Characterisation of the sponge microbiome using genome-centric metagenomics.</title>
        <authorList>
            <person name="Engelberts J.P."/>
            <person name="Robbins S.J."/>
            <person name="De Goeij J.M."/>
            <person name="Aranda M."/>
            <person name="Bell S.C."/>
            <person name="Webster N.S."/>
        </authorList>
    </citation>
    <scope>NUCLEOTIDE SEQUENCE</scope>
    <source>
        <strain evidence="11">SB0661_bin_32</strain>
    </source>
</reference>
<dbReference type="InterPro" id="IPR000212">
    <property type="entry name" value="DNA_helicase_UvrD/REP"/>
</dbReference>
<feature type="domain" description="UvrD-like helicase ATP-binding" evidence="10">
    <location>
        <begin position="228"/>
        <end position="508"/>
    </location>
</feature>
<dbReference type="GO" id="GO:0043138">
    <property type="term" value="F:3'-5' DNA helicase activity"/>
    <property type="evidence" value="ECO:0007669"/>
    <property type="project" value="UniProtKB-EC"/>
</dbReference>
<keyword evidence="1 9" id="KW-0547">Nucleotide-binding</keyword>
<proteinExistence type="predicted"/>
<sequence length="688" mass="77800">MEFRIADTFTDSLSKLTGDEQKAVKTTAFDMQIDPSRPGLRFHRVDRARDPNFWSVRVSSDIRIIIHRTQKSLLLCYVDHHDDAYRWAQRRRLETHPRTGAAQLVEIRETVKEIEVPVYVQVEKLKPLPFAKISDDDLLNYGVPAEWLPDVRRADDNSLLDLADHLPVEAAEALLELATGGTPPLPTHTPPETDPFEHPDARRRFRVMHDVEELERALDYPWAKWVVFLHPAQRDLVERTYSGPARVSGSAGTGKTIVALHRAVHLARTNPDARVLLTTFSETLANALRSKLRILISSEPRLGERIEVYAIDALGERLYRLNLGKITLASSEQIHERIEEAAAAVGDSRFSTGFIRTEWDRVVDAWQLDTWDDYRDVPRLGRRRSLPETQRKALWSIFENVRASLKADGLITRAQMYGQLAHRFDETQRSPFDHVIVDECQDVGVSQLRFLRALGTDKPDGLFFTGDLGQRIFQQPFSWQALGIQIRGRARNLKVNYRTSHQIRRRSDLLLGPEIADVDGNTEVRSGTISVFNGAEPDIVVASSEEDEMETVAAWLSKLADENLAPEEISLFLRSSDQIDRATAAAEKAGLPYTFLDSDIQTTTGHISISTMHLAKGLEFRAVAVIACDDEVVPLQERIETVTDGADLEDVYNTERHLLYVACTRARDHLLVSGVDPASEFLDDLQLM</sequence>
<evidence type="ECO:0000259" key="10">
    <source>
        <dbReference type="PROSITE" id="PS51198"/>
    </source>
</evidence>
<comment type="caution">
    <text evidence="11">The sequence shown here is derived from an EMBL/GenBank/DDBJ whole genome shotgun (WGS) entry which is preliminary data.</text>
</comment>
<dbReference type="GO" id="GO:0005829">
    <property type="term" value="C:cytosol"/>
    <property type="evidence" value="ECO:0007669"/>
    <property type="project" value="TreeGrafter"/>
</dbReference>
<dbReference type="AlphaFoldDB" id="A0A6B1D5X0"/>
<dbReference type="Pfam" id="PF13361">
    <property type="entry name" value="UvrD_C"/>
    <property type="match status" value="1"/>
</dbReference>
<keyword evidence="4 9" id="KW-0067">ATP-binding</keyword>
<dbReference type="InterPro" id="IPR014016">
    <property type="entry name" value="UvrD-like_ATP-bd"/>
</dbReference>
<dbReference type="Gene3D" id="3.40.50.300">
    <property type="entry name" value="P-loop containing nucleotide triphosphate hydrolases"/>
    <property type="match status" value="2"/>
</dbReference>
<evidence type="ECO:0000256" key="6">
    <source>
        <dbReference type="ARBA" id="ARBA00034617"/>
    </source>
</evidence>
<dbReference type="PANTHER" id="PTHR11070:SF45">
    <property type="entry name" value="DNA 3'-5' HELICASE"/>
    <property type="match status" value="1"/>
</dbReference>
<evidence type="ECO:0000256" key="9">
    <source>
        <dbReference type="PROSITE-ProRule" id="PRU00560"/>
    </source>
</evidence>
<dbReference type="InterPro" id="IPR035093">
    <property type="entry name" value="RelE/ParE_toxin_dom_sf"/>
</dbReference>
<dbReference type="SUPFAM" id="SSF52540">
    <property type="entry name" value="P-loop containing nucleoside triphosphate hydrolases"/>
    <property type="match status" value="1"/>
</dbReference>
<comment type="catalytic activity">
    <reaction evidence="6">
        <text>Couples ATP hydrolysis with the unwinding of duplex DNA by translocating in the 3'-5' direction.</text>
        <dbReference type="EC" id="5.6.2.4"/>
    </reaction>
</comment>
<dbReference type="PANTHER" id="PTHR11070">
    <property type="entry name" value="UVRD / RECB / PCRA DNA HELICASE FAMILY MEMBER"/>
    <property type="match status" value="1"/>
</dbReference>
<evidence type="ECO:0000256" key="4">
    <source>
        <dbReference type="ARBA" id="ARBA00022840"/>
    </source>
</evidence>
<name>A0A6B1D5X0_9CHLR</name>
<evidence type="ECO:0000313" key="11">
    <source>
        <dbReference type="EMBL" id="MYC95311.1"/>
    </source>
</evidence>
<evidence type="ECO:0000256" key="5">
    <source>
        <dbReference type="ARBA" id="ARBA00023235"/>
    </source>
</evidence>
<dbReference type="InterPro" id="IPR014017">
    <property type="entry name" value="DNA_helicase_UvrD-like_C"/>
</dbReference>
<evidence type="ECO:0000256" key="1">
    <source>
        <dbReference type="ARBA" id="ARBA00022741"/>
    </source>
</evidence>
<comment type="catalytic activity">
    <reaction evidence="8">
        <text>ATP + H2O = ADP + phosphate + H(+)</text>
        <dbReference type="Rhea" id="RHEA:13065"/>
        <dbReference type="ChEBI" id="CHEBI:15377"/>
        <dbReference type="ChEBI" id="CHEBI:15378"/>
        <dbReference type="ChEBI" id="CHEBI:30616"/>
        <dbReference type="ChEBI" id="CHEBI:43474"/>
        <dbReference type="ChEBI" id="CHEBI:456216"/>
        <dbReference type="EC" id="5.6.2.4"/>
    </reaction>
</comment>
<dbReference type="Gene3D" id="3.30.2310.20">
    <property type="entry name" value="RelE-like"/>
    <property type="match status" value="1"/>
</dbReference>
<evidence type="ECO:0000256" key="2">
    <source>
        <dbReference type="ARBA" id="ARBA00022801"/>
    </source>
</evidence>
<dbReference type="GO" id="GO:0005524">
    <property type="term" value="F:ATP binding"/>
    <property type="evidence" value="ECO:0007669"/>
    <property type="project" value="UniProtKB-UniRule"/>
</dbReference>
<dbReference type="Pfam" id="PF00580">
    <property type="entry name" value="UvrD-helicase"/>
    <property type="match status" value="1"/>
</dbReference>
<protein>
    <recommendedName>
        <fullName evidence="7">DNA 3'-5' helicase</fullName>
        <ecNumber evidence="7">5.6.2.4</ecNumber>
    </recommendedName>
</protein>
<dbReference type="PROSITE" id="PS51198">
    <property type="entry name" value="UVRD_HELICASE_ATP_BIND"/>
    <property type="match status" value="1"/>
</dbReference>
<dbReference type="GO" id="GO:0000725">
    <property type="term" value="P:recombinational repair"/>
    <property type="evidence" value="ECO:0007669"/>
    <property type="project" value="TreeGrafter"/>
</dbReference>
<dbReference type="GO" id="GO:0016787">
    <property type="term" value="F:hydrolase activity"/>
    <property type="evidence" value="ECO:0007669"/>
    <property type="project" value="UniProtKB-UniRule"/>
</dbReference>
<dbReference type="GO" id="GO:0003677">
    <property type="term" value="F:DNA binding"/>
    <property type="evidence" value="ECO:0007669"/>
    <property type="project" value="InterPro"/>
</dbReference>
<keyword evidence="5" id="KW-0413">Isomerase</keyword>
<feature type="binding site" evidence="9">
    <location>
        <begin position="249"/>
        <end position="256"/>
    </location>
    <ligand>
        <name>ATP</name>
        <dbReference type="ChEBI" id="CHEBI:30616"/>
    </ligand>
</feature>